<dbReference type="AlphaFoldDB" id="A0A094JAK3"/>
<dbReference type="STRING" id="1517416.IDAT_00460"/>
<gene>
    <name evidence="1" type="ORF">IDAT_00460</name>
</gene>
<organism evidence="1 2">
    <name type="scientific">Pseudidiomarina atlantica</name>
    <dbReference type="NCBI Taxonomy" id="1517416"/>
    <lineage>
        <taxon>Bacteria</taxon>
        <taxon>Pseudomonadati</taxon>
        <taxon>Pseudomonadota</taxon>
        <taxon>Gammaproteobacteria</taxon>
        <taxon>Alteromonadales</taxon>
        <taxon>Idiomarinaceae</taxon>
        <taxon>Pseudidiomarina</taxon>
    </lineage>
</organism>
<proteinExistence type="predicted"/>
<dbReference type="OrthoDB" id="6241082at2"/>
<name>A0A094JAK3_9GAMM</name>
<protein>
    <submittedName>
        <fullName evidence="1">Uncharacterized protein</fullName>
    </submittedName>
</protein>
<sequence>MWVCSHTPWRWLQRPQIWAVDADQRRLIRLDDNSATELSRPQVILVLPWVILVQFTGVKSGHTRQPPQWWWYWRWWTDTRSFVRCRRLFLRWRQDGRLRLR</sequence>
<evidence type="ECO:0000313" key="2">
    <source>
        <dbReference type="Proteomes" id="UP000053718"/>
    </source>
</evidence>
<dbReference type="EMBL" id="JPIN01000001">
    <property type="protein sequence ID" value="KFZ29616.1"/>
    <property type="molecule type" value="Genomic_DNA"/>
</dbReference>
<dbReference type="Proteomes" id="UP000053718">
    <property type="component" value="Unassembled WGS sequence"/>
</dbReference>
<comment type="caution">
    <text evidence="1">The sequence shown here is derived from an EMBL/GenBank/DDBJ whole genome shotgun (WGS) entry which is preliminary data.</text>
</comment>
<dbReference type="RefSeq" id="WP_034729128.1">
    <property type="nucleotide sequence ID" value="NZ_JPIN01000001.1"/>
</dbReference>
<evidence type="ECO:0000313" key="1">
    <source>
        <dbReference type="EMBL" id="KFZ29616.1"/>
    </source>
</evidence>
<keyword evidence="2" id="KW-1185">Reference proteome</keyword>
<accession>A0A094JAK3</accession>
<reference evidence="1 2" key="1">
    <citation type="submission" date="2014-06" db="EMBL/GenBank/DDBJ databases">
        <title>Draft genome sequence of Idiomarina sp. MCCC 1A10513.</title>
        <authorList>
            <person name="Du J."/>
            <person name="Lai Q."/>
            <person name="Shao Z."/>
        </authorList>
    </citation>
    <scope>NUCLEOTIDE SEQUENCE [LARGE SCALE GENOMIC DNA]</scope>
    <source>
        <strain evidence="1 2">MCCC 1A10513</strain>
    </source>
</reference>